<feature type="region of interest" description="Disordered" evidence="1">
    <location>
        <begin position="286"/>
        <end position="385"/>
    </location>
</feature>
<evidence type="ECO:0000256" key="1">
    <source>
        <dbReference type="SAM" id="MobiDB-lite"/>
    </source>
</evidence>
<sequence>MGPGSQRTAIFVGQISVESGYVVNKLGSPKFIGSRGFFVFSVLENRKQQKLLDKAREMERVPDLSALLKGKLQLLSKKITPDVVPESTNSEEAGASKGRDSVIVDEDVALFNKQRGESPMRLQVQMFRLEKQLLSARLLRARKRRRRRKGRKGPEKRPLFPLITMICQENDEKPHQKISSVEAVPRPIADRTTPVDSAGRKSLSPGTPLEKRRRLAAPEGGSRSRSAAIERSAPDSATRRGARSEGGTREMPQIGDLYFKDEWIDAAFTRARVTADNLEIDGIVVREEGTEDAGTEGHVLVSDTSSGEQEDEEEESDRAEKTSSPKSNEEETNNKVEKRSVSSIPSSNADLLVPTSSQVEGPITFVSEDPSAPSVLNGDDEDPAA</sequence>
<feature type="compositionally biased region" description="Basic residues" evidence="1">
    <location>
        <begin position="142"/>
        <end position="151"/>
    </location>
</feature>
<feature type="compositionally biased region" description="Acidic residues" evidence="1">
    <location>
        <begin position="308"/>
        <end position="317"/>
    </location>
</feature>
<accession>A0ABQ7ZCE6</accession>
<feature type="compositionally biased region" description="Polar residues" evidence="1">
    <location>
        <begin position="341"/>
        <end position="359"/>
    </location>
</feature>
<comment type="caution">
    <text evidence="2">The sequence shown here is derived from an EMBL/GenBank/DDBJ whole genome shotgun (WGS) entry which is preliminary data.</text>
</comment>
<evidence type="ECO:0000313" key="2">
    <source>
        <dbReference type="EMBL" id="KAH0877910.1"/>
    </source>
</evidence>
<feature type="region of interest" description="Disordered" evidence="1">
    <location>
        <begin position="142"/>
        <end position="253"/>
    </location>
</feature>
<dbReference type="EMBL" id="JAGKQM010000015">
    <property type="protein sequence ID" value="KAH0877910.1"/>
    <property type="molecule type" value="Genomic_DNA"/>
</dbReference>
<gene>
    <name evidence="2" type="ORF">HID58_065304</name>
</gene>
<feature type="compositionally biased region" description="Basic and acidic residues" evidence="1">
    <location>
        <begin position="318"/>
        <end position="340"/>
    </location>
</feature>
<name>A0ABQ7ZCE6_BRANA</name>
<organism evidence="2 3">
    <name type="scientific">Brassica napus</name>
    <name type="common">Rape</name>
    <dbReference type="NCBI Taxonomy" id="3708"/>
    <lineage>
        <taxon>Eukaryota</taxon>
        <taxon>Viridiplantae</taxon>
        <taxon>Streptophyta</taxon>
        <taxon>Embryophyta</taxon>
        <taxon>Tracheophyta</taxon>
        <taxon>Spermatophyta</taxon>
        <taxon>Magnoliopsida</taxon>
        <taxon>eudicotyledons</taxon>
        <taxon>Gunneridae</taxon>
        <taxon>Pentapetalae</taxon>
        <taxon>rosids</taxon>
        <taxon>malvids</taxon>
        <taxon>Brassicales</taxon>
        <taxon>Brassicaceae</taxon>
        <taxon>Brassiceae</taxon>
        <taxon>Brassica</taxon>
    </lineage>
</organism>
<dbReference type="Proteomes" id="UP000824890">
    <property type="component" value="Unassembled WGS sequence"/>
</dbReference>
<evidence type="ECO:0000313" key="3">
    <source>
        <dbReference type="Proteomes" id="UP000824890"/>
    </source>
</evidence>
<protein>
    <submittedName>
        <fullName evidence="2">Uncharacterized protein</fullName>
    </submittedName>
</protein>
<reference evidence="2 3" key="1">
    <citation type="submission" date="2021-05" db="EMBL/GenBank/DDBJ databases">
        <title>Genome Assembly of Synthetic Allotetraploid Brassica napus Reveals Homoeologous Exchanges between Subgenomes.</title>
        <authorList>
            <person name="Davis J.T."/>
        </authorList>
    </citation>
    <scope>NUCLEOTIDE SEQUENCE [LARGE SCALE GENOMIC DNA]</scope>
    <source>
        <strain evidence="3">cv. Da-Ae</strain>
        <tissue evidence="2">Seedling</tissue>
    </source>
</reference>
<proteinExistence type="predicted"/>
<keyword evidence="3" id="KW-1185">Reference proteome</keyword>